<protein>
    <submittedName>
        <fullName evidence="3">Uncharacterized protein</fullName>
    </submittedName>
</protein>
<organism evidence="3 4">
    <name type="scientific">Thalassiosira pseudonana</name>
    <name type="common">Marine diatom</name>
    <name type="synonym">Cyclotella nana</name>
    <dbReference type="NCBI Taxonomy" id="35128"/>
    <lineage>
        <taxon>Eukaryota</taxon>
        <taxon>Sar</taxon>
        <taxon>Stramenopiles</taxon>
        <taxon>Ochrophyta</taxon>
        <taxon>Bacillariophyta</taxon>
        <taxon>Coscinodiscophyceae</taxon>
        <taxon>Thalassiosirophycidae</taxon>
        <taxon>Thalassiosirales</taxon>
        <taxon>Thalassiosiraceae</taxon>
        <taxon>Thalassiosira</taxon>
    </lineage>
</organism>
<proteinExistence type="predicted"/>
<dbReference type="RefSeq" id="XP_002290264.1">
    <property type="nucleotide sequence ID" value="XM_002290228.1"/>
</dbReference>
<reference evidence="3 4" key="2">
    <citation type="journal article" date="2008" name="Nature">
        <title>The Phaeodactylum genome reveals the evolutionary history of diatom genomes.</title>
        <authorList>
            <person name="Bowler C."/>
            <person name="Allen A.E."/>
            <person name="Badger J.H."/>
            <person name="Grimwood J."/>
            <person name="Jabbari K."/>
            <person name="Kuo A."/>
            <person name="Maheswari U."/>
            <person name="Martens C."/>
            <person name="Maumus F."/>
            <person name="Otillar R.P."/>
            <person name="Rayko E."/>
            <person name="Salamov A."/>
            <person name="Vandepoele K."/>
            <person name="Beszteri B."/>
            <person name="Gruber A."/>
            <person name="Heijde M."/>
            <person name="Katinka M."/>
            <person name="Mock T."/>
            <person name="Valentin K."/>
            <person name="Verret F."/>
            <person name="Berges J.A."/>
            <person name="Brownlee C."/>
            <person name="Cadoret J.P."/>
            <person name="Chiovitti A."/>
            <person name="Choi C.J."/>
            <person name="Coesel S."/>
            <person name="De Martino A."/>
            <person name="Detter J.C."/>
            <person name="Durkin C."/>
            <person name="Falciatore A."/>
            <person name="Fournet J."/>
            <person name="Haruta M."/>
            <person name="Huysman M.J."/>
            <person name="Jenkins B.D."/>
            <person name="Jiroutova K."/>
            <person name="Jorgensen R.E."/>
            <person name="Joubert Y."/>
            <person name="Kaplan A."/>
            <person name="Kroger N."/>
            <person name="Kroth P.G."/>
            <person name="La Roche J."/>
            <person name="Lindquist E."/>
            <person name="Lommer M."/>
            <person name="Martin-Jezequel V."/>
            <person name="Lopez P.J."/>
            <person name="Lucas S."/>
            <person name="Mangogna M."/>
            <person name="McGinnis K."/>
            <person name="Medlin L.K."/>
            <person name="Montsant A."/>
            <person name="Oudot-Le Secq M.P."/>
            <person name="Napoli C."/>
            <person name="Obornik M."/>
            <person name="Parker M.S."/>
            <person name="Petit J.L."/>
            <person name="Porcel B.M."/>
            <person name="Poulsen N."/>
            <person name="Robison M."/>
            <person name="Rychlewski L."/>
            <person name="Rynearson T.A."/>
            <person name="Schmutz J."/>
            <person name="Shapiro H."/>
            <person name="Siaut M."/>
            <person name="Stanley M."/>
            <person name="Sussman M.R."/>
            <person name="Taylor A.R."/>
            <person name="Vardi A."/>
            <person name="von Dassow P."/>
            <person name="Vyverman W."/>
            <person name="Willis A."/>
            <person name="Wyrwicz L.S."/>
            <person name="Rokhsar D.S."/>
            <person name="Weissenbach J."/>
            <person name="Armbrust E.V."/>
            <person name="Green B.R."/>
            <person name="Van de Peer Y."/>
            <person name="Grigoriev I.V."/>
        </authorList>
    </citation>
    <scope>NUCLEOTIDE SEQUENCE [LARGE SCALE GENOMIC DNA]</scope>
    <source>
        <strain evidence="3 4">CCMP1335</strain>
    </source>
</reference>
<dbReference type="AlphaFoldDB" id="B8C2V7"/>
<dbReference type="HOGENOM" id="CLU_552673_0_0_1"/>
<dbReference type="InParanoid" id="B8C2V7"/>
<dbReference type="eggNOG" id="ENOG502QZAZ">
    <property type="taxonomic scope" value="Eukaryota"/>
</dbReference>
<dbReference type="GeneID" id="7450063"/>
<feature type="compositionally biased region" description="Polar residues" evidence="1">
    <location>
        <begin position="140"/>
        <end position="149"/>
    </location>
</feature>
<accession>B8C2V7</accession>
<evidence type="ECO:0000256" key="1">
    <source>
        <dbReference type="SAM" id="MobiDB-lite"/>
    </source>
</evidence>
<feature type="transmembrane region" description="Helical" evidence="2">
    <location>
        <begin position="328"/>
        <end position="351"/>
    </location>
</feature>
<name>B8C2V7_THAPS</name>
<dbReference type="Proteomes" id="UP000001449">
    <property type="component" value="Chromosome 5"/>
</dbReference>
<keyword evidence="2" id="KW-0472">Membrane</keyword>
<reference evidence="3 4" key="1">
    <citation type="journal article" date="2004" name="Science">
        <title>The genome of the diatom Thalassiosira pseudonana: ecology, evolution, and metabolism.</title>
        <authorList>
            <person name="Armbrust E.V."/>
            <person name="Berges J.A."/>
            <person name="Bowler C."/>
            <person name="Green B.R."/>
            <person name="Martinez D."/>
            <person name="Putnam N.H."/>
            <person name="Zhou S."/>
            <person name="Allen A.E."/>
            <person name="Apt K.E."/>
            <person name="Bechner M."/>
            <person name="Brzezinski M.A."/>
            <person name="Chaal B.K."/>
            <person name="Chiovitti A."/>
            <person name="Davis A.K."/>
            <person name="Demarest M.S."/>
            <person name="Detter J.C."/>
            <person name="Glavina T."/>
            <person name="Goodstein D."/>
            <person name="Hadi M.Z."/>
            <person name="Hellsten U."/>
            <person name="Hildebrand M."/>
            <person name="Jenkins B.D."/>
            <person name="Jurka J."/>
            <person name="Kapitonov V.V."/>
            <person name="Kroger N."/>
            <person name="Lau W.W."/>
            <person name="Lane T.W."/>
            <person name="Larimer F.W."/>
            <person name="Lippmeier J.C."/>
            <person name="Lucas S."/>
            <person name="Medina M."/>
            <person name="Montsant A."/>
            <person name="Obornik M."/>
            <person name="Parker M.S."/>
            <person name="Palenik B."/>
            <person name="Pazour G.J."/>
            <person name="Richardson P.M."/>
            <person name="Rynearson T.A."/>
            <person name="Saito M.A."/>
            <person name="Schwartz D.C."/>
            <person name="Thamatrakoln K."/>
            <person name="Valentin K."/>
            <person name="Vardi A."/>
            <person name="Wilkerson F.P."/>
            <person name="Rokhsar D.S."/>
        </authorList>
    </citation>
    <scope>NUCLEOTIDE SEQUENCE [LARGE SCALE GENOMIC DNA]</scope>
    <source>
        <strain evidence="3 4">CCMP1335</strain>
    </source>
</reference>
<gene>
    <name evidence="3" type="ORF">THAPSDRAFT_5420</name>
</gene>
<dbReference type="EMBL" id="CM000642">
    <property type="protein sequence ID" value="EED92016.1"/>
    <property type="molecule type" value="Genomic_DNA"/>
</dbReference>
<evidence type="ECO:0000313" key="4">
    <source>
        <dbReference type="Proteomes" id="UP000001449"/>
    </source>
</evidence>
<sequence length="494" mass="54867">MSLVMSQTYAEATTQQRRRYLKKTDAFSPSPISPTKSPSFVLPAKPDKLPHTEVPPVGYQMPPECDKKNADKLDICIEWLDVMNASVAPTPSPSPSGDMYTIAVLPTEISNIMGLPEETPTDSIVGETEEVEQDKEVGSTEESTATNTDPLDVSDTVLIQLGDYDMHITIYSQTNRKLSASEETTKEDVDHSMARQPELETVRLHLNDVYREAFLNPVVKLDLSFVSEGETDLSESTIRHSTFFGSVSFARVVEYPIPSSMEVESVTTAAFVGEQKESFLNNFHQFYGRPFSKEDVSYDVIVQRSGYETASVVNGRDQSSSDGSSDTWFIIVAVAGGCVIVIASFGLVYYLQLKRDTRKKHDNSPPSPMRSILHHKKTYCEFTDEDGLVFDLDVVRPQNITDAYNDSNSITSTSQCGRFPQLKFDHSLQIAIEDGKVIVAVNSEDGMHWNGDLESETNKETSSDSSSAGKSNFIDKTYEEDHAENTKLWDGSDV</sequence>
<feature type="region of interest" description="Disordered" evidence="1">
    <location>
        <begin position="129"/>
        <end position="150"/>
    </location>
</feature>
<feature type="region of interest" description="Disordered" evidence="1">
    <location>
        <begin position="449"/>
        <end position="479"/>
    </location>
</feature>
<dbReference type="KEGG" id="tps:THAPSDRAFT_5420"/>
<keyword evidence="2" id="KW-0812">Transmembrane</keyword>
<dbReference type="PaxDb" id="35128-Thaps5420"/>
<keyword evidence="4" id="KW-1185">Reference proteome</keyword>
<keyword evidence="2" id="KW-1133">Transmembrane helix</keyword>
<evidence type="ECO:0000256" key="2">
    <source>
        <dbReference type="SAM" id="Phobius"/>
    </source>
</evidence>
<evidence type="ECO:0000313" key="3">
    <source>
        <dbReference type="EMBL" id="EED92016.1"/>
    </source>
</evidence>